<dbReference type="GO" id="GO:0007173">
    <property type="term" value="P:epidermal growth factor receptor signaling pathway"/>
    <property type="evidence" value="ECO:0007669"/>
    <property type="project" value="TreeGrafter"/>
</dbReference>
<name>A0A6P8RM95_GEOSA</name>
<dbReference type="GO" id="GO:0008083">
    <property type="term" value="F:growth factor activity"/>
    <property type="evidence" value="ECO:0007669"/>
    <property type="project" value="UniProtKB-KW"/>
</dbReference>
<evidence type="ECO:0000256" key="5">
    <source>
        <dbReference type="ARBA" id="ARBA00023157"/>
    </source>
</evidence>
<evidence type="ECO:0000256" key="4">
    <source>
        <dbReference type="ARBA" id="ARBA00023030"/>
    </source>
</evidence>
<gene>
    <name evidence="12" type="primary">TGFA</name>
</gene>
<dbReference type="RefSeq" id="XP_033806444.1">
    <property type="nucleotide sequence ID" value="XM_033950553.1"/>
</dbReference>
<dbReference type="PROSITE" id="PS50026">
    <property type="entry name" value="EGF_3"/>
    <property type="match status" value="1"/>
</dbReference>
<dbReference type="PRINTS" id="PR00009">
    <property type="entry name" value="EGFTGF"/>
</dbReference>
<sequence>MFSSPGEIALLLLGLVLMVCQALENTTAALSEPPMAAAVRSHFDDCPDSHSHFCFHGTCRFFIQDAKPACVCHPGYIGSRCEHADILAVVSDNHKQQIITVLVVVSVVACISLSALCILIHCCKLKQCCEGCRAVICRHEKPAGLLKDGASCCNSETVV</sequence>
<dbReference type="SUPFAM" id="SSF57196">
    <property type="entry name" value="EGF/Laminin"/>
    <property type="match status" value="1"/>
</dbReference>
<keyword evidence="8" id="KW-1133">Transmembrane helix</keyword>
<evidence type="ECO:0000256" key="8">
    <source>
        <dbReference type="SAM" id="Phobius"/>
    </source>
</evidence>
<evidence type="ECO:0000256" key="6">
    <source>
        <dbReference type="ARBA" id="ARBA00023246"/>
    </source>
</evidence>
<keyword evidence="8" id="KW-0812">Transmembrane</keyword>
<dbReference type="PANTHER" id="PTHR10740:SF1">
    <property type="entry name" value="PROTRANSFORMING GROWTH FACTOR ALPHA"/>
    <property type="match status" value="1"/>
</dbReference>
<protein>
    <submittedName>
        <fullName evidence="12">Protransforming growth factor alpha isoform X1</fullName>
    </submittedName>
</protein>
<dbReference type="GeneID" id="117363177"/>
<proteinExistence type="predicted"/>
<feature type="domain" description="EGF-like" evidence="10">
    <location>
        <begin position="42"/>
        <end position="82"/>
    </location>
</feature>
<keyword evidence="9" id="KW-0732">Signal</keyword>
<comment type="subcellular location">
    <subcellularLocation>
        <location evidence="1">Secreted</location>
        <location evidence="1">Extracellular space</location>
    </subcellularLocation>
</comment>
<evidence type="ECO:0000256" key="9">
    <source>
        <dbReference type="SAM" id="SignalP"/>
    </source>
</evidence>
<feature type="signal peptide" evidence="9">
    <location>
        <begin position="1"/>
        <end position="22"/>
    </location>
</feature>
<evidence type="ECO:0000256" key="1">
    <source>
        <dbReference type="ARBA" id="ARBA00004239"/>
    </source>
</evidence>
<dbReference type="InParanoid" id="A0A6P8RM95"/>
<keyword evidence="4" id="KW-0339">Growth factor</keyword>
<dbReference type="FunFam" id="2.10.25.10:FF:000182">
    <property type="entry name" value="Protransforming growth factor alpha"/>
    <property type="match status" value="1"/>
</dbReference>
<dbReference type="Gene3D" id="2.10.25.10">
    <property type="entry name" value="Laminin"/>
    <property type="match status" value="1"/>
</dbReference>
<evidence type="ECO:0000256" key="3">
    <source>
        <dbReference type="ARBA" id="ARBA00022536"/>
    </source>
</evidence>
<dbReference type="PROSITE" id="PS01186">
    <property type="entry name" value="EGF_2"/>
    <property type="match status" value="1"/>
</dbReference>
<dbReference type="PROSITE" id="PS00022">
    <property type="entry name" value="EGF_1"/>
    <property type="match status" value="1"/>
</dbReference>
<dbReference type="GO" id="GO:0051781">
    <property type="term" value="P:positive regulation of cell division"/>
    <property type="evidence" value="ECO:0007669"/>
    <property type="project" value="UniProtKB-KW"/>
</dbReference>
<dbReference type="GO" id="GO:0008284">
    <property type="term" value="P:positive regulation of cell population proliferation"/>
    <property type="evidence" value="ECO:0007669"/>
    <property type="project" value="TreeGrafter"/>
</dbReference>
<dbReference type="GO" id="GO:0005154">
    <property type="term" value="F:epidermal growth factor receptor binding"/>
    <property type="evidence" value="ECO:0007669"/>
    <property type="project" value="TreeGrafter"/>
</dbReference>
<dbReference type="OrthoDB" id="9946464at2759"/>
<dbReference type="FunCoup" id="A0A6P8RM95">
    <property type="interactions" value="714"/>
</dbReference>
<evidence type="ECO:0000256" key="7">
    <source>
        <dbReference type="PROSITE-ProRule" id="PRU00076"/>
    </source>
</evidence>
<evidence type="ECO:0000256" key="2">
    <source>
        <dbReference type="ARBA" id="ARBA00022525"/>
    </source>
</evidence>
<accession>A0A6P8RM95</accession>
<dbReference type="InterPro" id="IPR000742">
    <property type="entry name" value="EGF"/>
</dbReference>
<dbReference type="KEGG" id="gsh:117363177"/>
<reference evidence="12" key="1">
    <citation type="submission" date="2025-08" db="UniProtKB">
        <authorList>
            <consortium name="RefSeq"/>
        </authorList>
    </citation>
    <scope>IDENTIFICATION</scope>
</reference>
<dbReference type="Proteomes" id="UP000515159">
    <property type="component" value="Chromosome 6"/>
</dbReference>
<keyword evidence="8" id="KW-0472">Membrane</keyword>
<keyword evidence="2" id="KW-0964">Secreted</keyword>
<keyword evidence="5 7" id="KW-1015">Disulfide bond</keyword>
<feature type="chain" id="PRO_5027636050" evidence="9">
    <location>
        <begin position="23"/>
        <end position="159"/>
    </location>
</feature>
<organism evidence="11 12">
    <name type="scientific">Geotrypetes seraphini</name>
    <name type="common">Gaboon caecilian</name>
    <name type="synonym">Caecilia seraphini</name>
    <dbReference type="NCBI Taxonomy" id="260995"/>
    <lineage>
        <taxon>Eukaryota</taxon>
        <taxon>Metazoa</taxon>
        <taxon>Chordata</taxon>
        <taxon>Craniata</taxon>
        <taxon>Vertebrata</taxon>
        <taxon>Euteleostomi</taxon>
        <taxon>Amphibia</taxon>
        <taxon>Gymnophiona</taxon>
        <taxon>Geotrypetes</taxon>
    </lineage>
</organism>
<keyword evidence="3 7" id="KW-0245">EGF-like domain</keyword>
<dbReference type="SMART" id="SM00181">
    <property type="entry name" value="EGF"/>
    <property type="match status" value="1"/>
</dbReference>
<feature type="transmembrane region" description="Helical" evidence="8">
    <location>
        <begin position="98"/>
        <end position="120"/>
    </location>
</feature>
<feature type="disulfide bond" evidence="7">
    <location>
        <begin position="72"/>
        <end position="81"/>
    </location>
</feature>
<keyword evidence="6" id="KW-0497">Mitogen</keyword>
<evidence type="ECO:0000313" key="12">
    <source>
        <dbReference type="RefSeq" id="XP_033806444.1"/>
    </source>
</evidence>
<evidence type="ECO:0000313" key="11">
    <source>
        <dbReference type="Proteomes" id="UP000515159"/>
    </source>
</evidence>
<keyword evidence="11" id="KW-1185">Reference proteome</keyword>
<dbReference type="GO" id="GO:0005615">
    <property type="term" value="C:extracellular space"/>
    <property type="evidence" value="ECO:0007669"/>
    <property type="project" value="TreeGrafter"/>
</dbReference>
<dbReference type="PANTHER" id="PTHR10740">
    <property type="entry name" value="TRANSFORMING GROWTH FACTOR ALPHA"/>
    <property type="match status" value="1"/>
</dbReference>
<evidence type="ECO:0000259" key="10">
    <source>
        <dbReference type="PROSITE" id="PS50026"/>
    </source>
</evidence>
<dbReference type="GO" id="GO:0045840">
    <property type="term" value="P:positive regulation of mitotic nuclear division"/>
    <property type="evidence" value="ECO:0007669"/>
    <property type="project" value="TreeGrafter"/>
</dbReference>
<dbReference type="AlphaFoldDB" id="A0A6P8RM95"/>
<comment type="caution">
    <text evidence="7">Lacks conserved residue(s) required for the propagation of feature annotation.</text>
</comment>
<dbReference type="CTD" id="7039"/>